<dbReference type="PANTHER" id="PTHR36842:SF1">
    <property type="entry name" value="PROTEIN TOLB"/>
    <property type="match status" value="1"/>
</dbReference>
<dbReference type="GO" id="GO:0006355">
    <property type="term" value="P:regulation of DNA-templated transcription"/>
    <property type="evidence" value="ECO:0007669"/>
    <property type="project" value="InterPro"/>
</dbReference>
<dbReference type="Proteomes" id="UP001139971">
    <property type="component" value="Unassembled WGS sequence"/>
</dbReference>
<proteinExistence type="inferred from homology"/>
<dbReference type="InterPro" id="IPR036388">
    <property type="entry name" value="WH-like_DNA-bd_sf"/>
</dbReference>
<dbReference type="SMART" id="SM00862">
    <property type="entry name" value="Trans_reg_C"/>
    <property type="match status" value="1"/>
</dbReference>
<dbReference type="RefSeq" id="WP_272841802.1">
    <property type="nucleotide sequence ID" value="NZ_JAOVZO020000003.1"/>
</dbReference>
<dbReference type="PROSITE" id="PS51755">
    <property type="entry name" value="OMPR_PHOB"/>
    <property type="match status" value="1"/>
</dbReference>
<evidence type="ECO:0000259" key="5">
    <source>
        <dbReference type="PROSITE" id="PS51755"/>
    </source>
</evidence>
<gene>
    <name evidence="6" type="ORF">OD750_005535</name>
</gene>
<evidence type="ECO:0000256" key="4">
    <source>
        <dbReference type="SAM" id="Phobius"/>
    </source>
</evidence>
<dbReference type="AlphaFoldDB" id="A0A9X3YJS5"/>
<keyword evidence="2 3" id="KW-0238">DNA-binding</keyword>
<dbReference type="SUPFAM" id="SSF46894">
    <property type="entry name" value="C-terminal effector domain of the bipartite response regulators"/>
    <property type="match status" value="1"/>
</dbReference>
<accession>A0A9X3YJS5</accession>
<feature type="DNA-binding region" description="OmpR/PhoB-type" evidence="3">
    <location>
        <begin position="14"/>
        <end position="112"/>
    </location>
</feature>
<dbReference type="Gene3D" id="2.120.10.30">
    <property type="entry name" value="TolB, C-terminal domain"/>
    <property type="match status" value="2"/>
</dbReference>
<dbReference type="Gene3D" id="2.130.10.10">
    <property type="entry name" value="YVTN repeat-like/Quinoprotein amine dehydrogenase"/>
    <property type="match status" value="2"/>
</dbReference>
<comment type="similarity">
    <text evidence="1">Belongs to the TolB family.</text>
</comment>
<dbReference type="EMBL" id="JAOVZO020000003">
    <property type="protein sequence ID" value="MDC8012003.1"/>
    <property type="molecule type" value="Genomic_DNA"/>
</dbReference>
<dbReference type="PANTHER" id="PTHR36842">
    <property type="entry name" value="PROTEIN TOLB HOMOLOG"/>
    <property type="match status" value="1"/>
</dbReference>
<dbReference type="Gene3D" id="1.10.10.10">
    <property type="entry name" value="Winged helix-like DNA-binding domain superfamily/Winged helix DNA-binding domain"/>
    <property type="match status" value="1"/>
</dbReference>
<keyword evidence="7" id="KW-1185">Reference proteome</keyword>
<dbReference type="InterPro" id="IPR011659">
    <property type="entry name" value="WD40"/>
</dbReference>
<comment type="caution">
    <text evidence="6">The sequence shown here is derived from an EMBL/GenBank/DDBJ whole genome shotgun (WGS) entry which is preliminary data.</text>
</comment>
<dbReference type="SUPFAM" id="SSF82171">
    <property type="entry name" value="DPP6 N-terminal domain-like"/>
    <property type="match status" value="2"/>
</dbReference>
<dbReference type="GO" id="GO:0000160">
    <property type="term" value="P:phosphorelay signal transduction system"/>
    <property type="evidence" value="ECO:0007669"/>
    <property type="project" value="InterPro"/>
</dbReference>
<feature type="transmembrane region" description="Helical" evidence="4">
    <location>
        <begin position="147"/>
        <end position="167"/>
    </location>
</feature>
<evidence type="ECO:0000256" key="1">
    <source>
        <dbReference type="ARBA" id="ARBA00009820"/>
    </source>
</evidence>
<dbReference type="InterPro" id="IPR016032">
    <property type="entry name" value="Sig_transdc_resp-reg_C-effctor"/>
</dbReference>
<evidence type="ECO:0000256" key="3">
    <source>
        <dbReference type="PROSITE-ProRule" id="PRU01091"/>
    </source>
</evidence>
<keyword evidence="4" id="KW-0812">Transmembrane</keyword>
<dbReference type="InterPro" id="IPR015943">
    <property type="entry name" value="WD40/YVTN_repeat-like_dom_sf"/>
</dbReference>
<feature type="domain" description="OmpR/PhoB-type" evidence="5">
    <location>
        <begin position="14"/>
        <end position="112"/>
    </location>
</feature>
<protein>
    <submittedName>
        <fullName evidence="6">Winged helix-turn-helix domain-containing protein</fullName>
    </submittedName>
</protein>
<dbReference type="Pfam" id="PF07676">
    <property type="entry name" value="PD40"/>
    <property type="match status" value="6"/>
</dbReference>
<dbReference type="InterPro" id="IPR001867">
    <property type="entry name" value="OmpR/PhoB-type_DNA-bd"/>
</dbReference>
<organism evidence="6 7">
    <name type="scientific">Tahibacter soli</name>
    <dbReference type="NCBI Taxonomy" id="2983605"/>
    <lineage>
        <taxon>Bacteria</taxon>
        <taxon>Pseudomonadati</taxon>
        <taxon>Pseudomonadota</taxon>
        <taxon>Gammaproteobacteria</taxon>
        <taxon>Lysobacterales</taxon>
        <taxon>Rhodanobacteraceae</taxon>
        <taxon>Tahibacter</taxon>
    </lineage>
</organism>
<evidence type="ECO:0000256" key="2">
    <source>
        <dbReference type="ARBA" id="ARBA00023125"/>
    </source>
</evidence>
<reference evidence="6" key="1">
    <citation type="submission" date="2023-02" db="EMBL/GenBank/DDBJ databases">
        <title>Tahibacter soli sp. nov. isolated from soil.</title>
        <authorList>
            <person name="Baek J.H."/>
            <person name="Lee J.K."/>
            <person name="Choi D.G."/>
            <person name="Jeon C.O."/>
        </authorList>
    </citation>
    <scope>NUCLEOTIDE SEQUENCE</scope>
    <source>
        <strain evidence="6">BL</strain>
    </source>
</reference>
<dbReference type="CDD" id="cd00383">
    <property type="entry name" value="trans_reg_C"/>
    <property type="match status" value="1"/>
</dbReference>
<dbReference type="InterPro" id="IPR011042">
    <property type="entry name" value="6-blade_b-propeller_TolB-like"/>
</dbReference>
<keyword evidence="4" id="KW-0472">Membrane</keyword>
<evidence type="ECO:0000313" key="6">
    <source>
        <dbReference type="EMBL" id="MDC8012003.1"/>
    </source>
</evidence>
<dbReference type="Pfam" id="PF00486">
    <property type="entry name" value="Trans_reg_C"/>
    <property type="match status" value="1"/>
</dbReference>
<name>A0A9X3YJS5_9GAMM</name>
<keyword evidence="4" id="KW-1133">Transmembrane helix</keyword>
<dbReference type="GO" id="GO:0003677">
    <property type="term" value="F:DNA binding"/>
    <property type="evidence" value="ECO:0007669"/>
    <property type="project" value="UniProtKB-UniRule"/>
</dbReference>
<sequence>MSANVRVLRPQDQTRFARVGDWLIDLASNRLLRGEREIRPTPKAMAVLRQLMLAGGAPLTRTELLDVVWRDAFPTDDVLTHAITELRRAIEEDPKLPRHIETIPKVGYRLLTPVEWLEQLPGPPGANEAPAAAAAASRDEVPPQRPAILWVTLVALALVAFVMPALVRQPVSARAVRAPQAVQIALPVRPVTAEPDSETFPSIAPDGSSVAYTAHYPGDEGAHIYLRGLSGSPPIRLSRGEAAEELYPVWSPDGTQIAFLRMSGDRCRLVVVAALGGREREVSSCAPRFVDYFDWMRDSRALVVSRSRSVEGEDGKRMASGPSVLHLLSLDDGSVTPIEYQRSDNHPDIQPRVSPDGRRIAFRRGAVPYSDIFVMSADGGAVRQVTRLRARLRGYDWLPDSRHMLVSSDHNGQQSLYLLDVDSGELTSLGMLGASYPSVSRGRPYAVFQQDNADVNLQSFRFDAATDAAGEGIASSTRSEAWPAFAPNDDRLVFVSNRGGDSQLWLFEPGARTSYQLTHHKNVELTAPAWSPDGRRVLYVARGNARSELFSVDVDSGQTRQESDEGDNVRYGTYSADGRSIYYVSDRDGPWQLWQRSIERRTSRRLSDVGAYNVSDGVGDGRVYFTHMNQRGLYALDPATGVEERVSDALEYWNMNAWRVDAYALYYLFGVDGMKPVLYQQPWSGGPPKALRQIEMAVSDASFTFDKDTTRVVVPVTARDDTDVMLLDLSPLADPPPGT</sequence>
<evidence type="ECO:0000313" key="7">
    <source>
        <dbReference type="Proteomes" id="UP001139971"/>
    </source>
</evidence>